<dbReference type="Proteomes" id="UP001346149">
    <property type="component" value="Unassembled WGS sequence"/>
</dbReference>
<evidence type="ECO:0000313" key="2">
    <source>
        <dbReference type="Proteomes" id="UP001346149"/>
    </source>
</evidence>
<protein>
    <submittedName>
        <fullName evidence="1">Uncharacterized protein</fullName>
    </submittedName>
</protein>
<gene>
    <name evidence="1" type="ORF">SAY86_022888</name>
</gene>
<sequence length="253" mass="27419">MVRRGTRGEREKTDKSMTIANLISLLYSLCHCLTEASSVGFDRKDSLQWISSGSGFADCLLSGITNPGTSPLPDGSIVRDFDGKDSSPRISSGSCFAGCLLPGTISAAHDNLSRGVNDPLLELFAFQNRRLVIPESASPMLSSIMESYWADDTKQMPSSLASIVELLKKLLTSRELRTQNEEVETAGVDYTASCRDCAGREAARMVGQGSPCPIWTLLLLDKGYGDNGERTGRDNESSYSLLIGGCVSWEVTW</sequence>
<dbReference type="EMBL" id="JAXQNO010000008">
    <property type="protein sequence ID" value="KAK4792453.1"/>
    <property type="molecule type" value="Genomic_DNA"/>
</dbReference>
<keyword evidence="2" id="KW-1185">Reference proteome</keyword>
<evidence type="ECO:0000313" key="1">
    <source>
        <dbReference type="EMBL" id="KAK4792453.1"/>
    </source>
</evidence>
<name>A0AAN7RB21_TRANT</name>
<dbReference type="AlphaFoldDB" id="A0AAN7RB21"/>
<accession>A0AAN7RB21</accession>
<comment type="caution">
    <text evidence="1">The sequence shown here is derived from an EMBL/GenBank/DDBJ whole genome shotgun (WGS) entry which is preliminary data.</text>
</comment>
<organism evidence="1 2">
    <name type="scientific">Trapa natans</name>
    <name type="common">Water chestnut</name>
    <dbReference type="NCBI Taxonomy" id="22666"/>
    <lineage>
        <taxon>Eukaryota</taxon>
        <taxon>Viridiplantae</taxon>
        <taxon>Streptophyta</taxon>
        <taxon>Embryophyta</taxon>
        <taxon>Tracheophyta</taxon>
        <taxon>Spermatophyta</taxon>
        <taxon>Magnoliopsida</taxon>
        <taxon>eudicotyledons</taxon>
        <taxon>Gunneridae</taxon>
        <taxon>Pentapetalae</taxon>
        <taxon>rosids</taxon>
        <taxon>malvids</taxon>
        <taxon>Myrtales</taxon>
        <taxon>Lythraceae</taxon>
        <taxon>Trapa</taxon>
    </lineage>
</organism>
<reference evidence="1 2" key="1">
    <citation type="journal article" date="2023" name="Hortic Res">
        <title>Pangenome of water caltrop reveals structural variations and asymmetric subgenome divergence after allopolyploidization.</title>
        <authorList>
            <person name="Zhang X."/>
            <person name="Chen Y."/>
            <person name="Wang L."/>
            <person name="Yuan Y."/>
            <person name="Fang M."/>
            <person name="Shi L."/>
            <person name="Lu R."/>
            <person name="Comes H.P."/>
            <person name="Ma Y."/>
            <person name="Chen Y."/>
            <person name="Huang G."/>
            <person name="Zhou Y."/>
            <person name="Zheng Z."/>
            <person name="Qiu Y."/>
        </authorList>
    </citation>
    <scope>NUCLEOTIDE SEQUENCE [LARGE SCALE GENOMIC DNA]</scope>
    <source>
        <strain evidence="1">F231</strain>
    </source>
</reference>
<proteinExistence type="predicted"/>